<accession>A0ABN9XST3</accession>
<keyword evidence="2" id="KW-0808">Transferase</keyword>
<feature type="transmembrane region" description="Helical" evidence="6">
    <location>
        <begin position="238"/>
        <end position="256"/>
    </location>
</feature>
<dbReference type="Pfam" id="PF01790">
    <property type="entry name" value="LGT"/>
    <property type="match status" value="1"/>
</dbReference>
<keyword evidence="8" id="KW-1185">Reference proteome</keyword>
<evidence type="ECO:0000256" key="6">
    <source>
        <dbReference type="SAM" id="Phobius"/>
    </source>
</evidence>
<dbReference type="PANTHER" id="PTHR30589:SF0">
    <property type="entry name" value="PHOSPHATIDYLGLYCEROL--PROLIPOPROTEIN DIACYLGLYCERYL TRANSFERASE"/>
    <property type="match status" value="1"/>
</dbReference>
<feature type="transmembrane region" description="Helical" evidence="6">
    <location>
        <begin position="91"/>
        <end position="111"/>
    </location>
</feature>
<evidence type="ECO:0000256" key="1">
    <source>
        <dbReference type="ARBA" id="ARBA00022475"/>
    </source>
</evidence>
<evidence type="ECO:0000256" key="2">
    <source>
        <dbReference type="ARBA" id="ARBA00022679"/>
    </source>
</evidence>
<evidence type="ECO:0000256" key="3">
    <source>
        <dbReference type="ARBA" id="ARBA00022692"/>
    </source>
</evidence>
<feature type="transmembrane region" description="Helical" evidence="6">
    <location>
        <begin position="20"/>
        <end position="38"/>
    </location>
</feature>
<name>A0ABN9XST3_9DINO</name>
<keyword evidence="3 6" id="KW-0812">Transmembrane</keyword>
<evidence type="ECO:0000313" key="7">
    <source>
        <dbReference type="EMBL" id="CAK0901302.1"/>
    </source>
</evidence>
<evidence type="ECO:0000313" key="8">
    <source>
        <dbReference type="Proteomes" id="UP001189429"/>
    </source>
</evidence>
<evidence type="ECO:0000256" key="4">
    <source>
        <dbReference type="ARBA" id="ARBA00022989"/>
    </source>
</evidence>
<evidence type="ECO:0008006" key="9">
    <source>
        <dbReference type="Google" id="ProtNLM"/>
    </source>
</evidence>
<proteinExistence type="predicted"/>
<evidence type="ECO:0000256" key="5">
    <source>
        <dbReference type="ARBA" id="ARBA00023136"/>
    </source>
</evidence>
<dbReference type="Proteomes" id="UP001189429">
    <property type="component" value="Unassembled WGS sequence"/>
</dbReference>
<organism evidence="7 8">
    <name type="scientific">Prorocentrum cordatum</name>
    <dbReference type="NCBI Taxonomy" id="2364126"/>
    <lineage>
        <taxon>Eukaryota</taxon>
        <taxon>Sar</taxon>
        <taxon>Alveolata</taxon>
        <taxon>Dinophyceae</taxon>
        <taxon>Prorocentrales</taxon>
        <taxon>Prorocentraceae</taxon>
        <taxon>Prorocentrum</taxon>
    </lineage>
</organism>
<dbReference type="InterPro" id="IPR001640">
    <property type="entry name" value="Lgt"/>
</dbReference>
<protein>
    <recommendedName>
        <fullName evidence="9">Prolipoprotein diacylglyceryl transferase</fullName>
    </recommendedName>
</protein>
<feature type="transmembrane region" description="Helical" evidence="6">
    <location>
        <begin position="50"/>
        <end position="71"/>
    </location>
</feature>
<reference evidence="7" key="1">
    <citation type="submission" date="2023-10" db="EMBL/GenBank/DDBJ databases">
        <authorList>
            <person name="Chen Y."/>
            <person name="Shah S."/>
            <person name="Dougan E. K."/>
            <person name="Thang M."/>
            <person name="Chan C."/>
        </authorList>
    </citation>
    <scope>NUCLEOTIDE SEQUENCE [LARGE SCALE GENOMIC DNA]</scope>
</reference>
<dbReference type="PANTHER" id="PTHR30589">
    <property type="entry name" value="PROLIPOPROTEIN DIACYLGLYCERYL TRANSFERASE"/>
    <property type="match status" value="1"/>
</dbReference>
<keyword evidence="1" id="KW-1003">Cell membrane</keyword>
<keyword evidence="4 6" id="KW-1133">Transmembrane helix</keyword>
<dbReference type="EMBL" id="CAUYUJ010020908">
    <property type="protein sequence ID" value="CAK0901302.1"/>
    <property type="molecule type" value="Genomic_DNA"/>
</dbReference>
<comment type="caution">
    <text evidence="7">The sequence shown here is derived from an EMBL/GenBank/DDBJ whole genome shotgun (WGS) entry which is preliminary data.</text>
</comment>
<keyword evidence="5 6" id="KW-0472">Membrane</keyword>
<sequence>MIVITWVQPVIYTAFGIKVYSYGVCVAAALGSCTLAMSRDLDRLGINAEAVLFMMCFIPGFWFGSKAQMVISAFFSGEPMPSLGLETGHSFMGSAIGGVTTSALYGIWCGLSPARLVDLIAPLVPLGHGIGKWGCFLSGDGCYGKKASPDLPWAMSFPNGMVPVREAVHPTPLYESILSLTLFAYLHFCLYIPAPGGRSLKVGRRTAVTLVLYGIERMLIEPYRRHPASEALMGLTEYQFLAVVFVFVGLLLTVCIPRSSQWPLDPEKQKAA</sequence>
<gene>
    <name evidence="7" type="ORF">PCOR1329_LOCUS78299</name>
</gene>